<evidence type="ECO:0000313" key="1">
    <source>
        <dbReference type="EMBL" id="KZS42298.1"/>
    </source>
</evidence>
<dbReference type="EMBL" id="LQRT01000002">
    <property type="protein sequence ID" value="KZS42298.1"/>
    <property type="molecule type" value="Genomic_DNA"/>
</dbReference>
<gene>
    <name evidence="1" type="ORF">AWE51_02330</name>
</gene>
<reference evidence="1 2" key="1">
    <citation type="submission" date="2016-01" db="EMBL/GenBank/DDBJ databases">
        <title>The draft genome sequence of Aquimarina sp. RZW4-3-2.</title>
        <authorList>
            <person name="Wang Y."/>
        </authorList>
    </citation>
    <scope>NUCLEOTIDE SEQUENCE [LARGE SCALE GENOMIC DNA]</scope>
    <source>
        <strain evidence="1 2">RZW4-3-2</strain>
    </source>
</reference>
<protein>
    <submittedName>
        <fullName evidence="1">Uncharacterized protein</fullName>
    </submittedName>
</protein>
<proteinExistence type="predicted"/>
<sequence>MLVYLRGNYLHNKCIQNKLNNGFSKEERTEKKEIKFTKSIIMVLQQFYEQKKKKIHEIINPGQTQNDTVRLFNDNVFEDTGVTYPLILFKYNNIVWNTSSEKEYKADVDFSVFVILAPSYANDYLESFELARKIDQAILIHPNKSERTKNEQDILNGVTTIPLITNSALKVREGQYTVEDDHWAKNNYYIWEINYSTTLIEKEYKKRYTMISNEFFVQNDIDEDKELVRKNLKEIGYDLDDYNEVEYNGKKLLVYKNVEEHLIVNNKDVEL</sequence>
<accession>A0A162DLS3</accession>
<organism evidence="1 2">
    <name type="scientific">Aquimarina aggregata</name>
    <dbReference type="NCBI Taxonomy" id="1642818"/>
    <lineage>
        <taxon>Bacteria</taxon>
        <taxon>Pseudomonadati</taxon>
        <taxon>Bacteroidota</taxon>
        <taxon>Flavobacteriia</taxon>
        <taxon>Flavobacteriales</taxon>
        <taxon>Flavobacteriaceae</taxon>
        <taxon>Aquimarina</taxon>
    </lineage>
</organism>
<evidence type="ECO:0000313" key="2">
    <source>
        <dbReference type="Proteomes" id="UP000076715"/>
    </source>
</evidence>
<comment type="caution">
    <text evidence="1">The sequence shown here is derived from an EMBL/GenBank/DDBJ whole genome shotgun (WGS) entry which is preliminary data.</text>
</comment>
<name>A0A162DLS3_9FLAO</name>
<dbReference type="Proteomes" id="UP000076715">
    <property type="component" value="Unassembled WGS sequence"/>
</dbReference>
<dbReference type="AlphaFoldDB" id="A0A162DLS3"/>
<keyword evidence="2" id="KW-1185">Reference proteome</keyword>
<dbReference type="STRING" id="1642818.AWE51_02330"/>